<dbReference type="Gene3D" id="3.20.20.70">
    <property type="entry name" value="Aldolase class I"/>
    <property type="match status" value="1"/>
</dbReference>
<dbReference type="GO" id="GO:0005737">
    <property type="term" value="C:cytoplasm"/>
    <property type="evidence" value="ECO:0007669"/>
    <property type="project" value="UniProtKB-SubCell"/>
</dbReference>
<dbReference type="InterPro" id="IPR004731">
    <property type="entry name" value="Transaldolase_3B/F6P_aldolase"/>
</dbReference>
<accession>A0A170SWD0</accession>
<name>A0A170SWD0_EHRRU</name>
<dbReference type="NCBIfam" id="TIGR00875">
    <property type="entry name" value="fsa_talC_mipB"/>
    <property type="match status" value="1"/>
</dbReference>
<protein>
    <submittedName>
        <fullName evidence="5">Translaldolase</fullName>
    </submittedName>
</protein>
<evidence type="ECO:0000313" key="6">
    <source>
        <dbReference type="Proteomes" id="UP000092731"/>
    </source>
</evidence>
<dbReference type="SUPFAM" id="SSF51569">
    <property type="entry name" value="Aldolase"/>
    <property type="match status" value="1"/>
</dbReference>
<evidence type="ECO:0000256" key="2">
    <source>
        <dbReference type="ARBA" id="ARBA00022490"/>
    </source>
</evidence>
<keyword evidence="4" id="KW-0704">Schiff base</keyword>
<dbReference type="PANTHER" id="PTHR10683:SF40">
    <property type="entry name" value="FRUCTOSE-6-PHOSPHATE ALDOLASE 1-RELATED"/>
    <property type="match status" value="1"/>
</dbReference>
<evidence type="ECO:0000256" key="3">
    <source>
        <dbReference type="ARBA" id="ARBA00023126"/>
    </source>
</evidence>
<proteinExistence type="predicted"/>
<dbReference type="GO" id="GO:0005975">
    <property type="term" value="P:carbohydrate metabolic process"/>
    <property type="evidence" value="ECO:0007669"/>
    <property type="project" value="InterPro"/>
</dbReference>
<dbReference type="GO" id="GO:0042182">
    <property type="term" value="P:ketone catabolic process"/>
    <property type="evidence" value="ECO:0007669"/>
    <property type="project" value="UniProtKB-ARBA"/>
</dbReference>
<dbReference type="PANTHER" id="PTHR10683">
    <property type="entry name" value="TRANSALDOLASE"/>
    <property type="match status" value="1"/>
</dbReference>
<dbReference type="GO" id="GO:0016832">
    <property type="term" value="F:aldehyde-lyase activity"/>
    <property type="evidence" value="ECO:0007669"/>
    <property type="project" value="InterPro"/>
</dbReference>
<sequence>MKIFLDTIDISFLEEFCISGLIDGVTTNPSLFSKSELKCSDLIFKLCSLIKGPVSIEVISTSYKDMISEALEISKIAENVVIKLPLTYDGLIACKILSNEHNLKVNVTLCFSPPQAILAAKSGAYFISPFVGRLDDIGQMGMELIKDIREIYSKYHSFNTQILVASIRHPIHVVQAAKIGADIVTISPSIFKQMFVHPLTNKGLEDFLRNWNESGKKNVFLV</sequence>
<comment type="subcellular location">
    <subcellularLocation>
        <location evidence="1">Cytoplasm</location>
    </subcellularLocation>
</comment>
<evidence type="ECO:0000313" key="5">
    <source>
        <dbReference type="EMBL" id="GAT78422.1"/>
    </source>
</evidence>
<dbReference type="CDD" id="cd00956">
    <property type="entry name" value="Transaldolase_FSA"/>
    <property type="match status" value="1"/>
</dbReference>
<dbReference type="InterPro" id="IPR001585">
    <property type="entry name" value="TAL/FSA"/>
</dbReference>
<dbReference type="PROSITE" id="PS01054">
    <property type="entry name" value="TRANSALDOLASE_1"/>
    <property type="match status" value="1"/>
</dbReference>
<dbReference type="InterPro" id="IPR033919">
    <property type="entry name" value="TSA/FSA_arc/bac"/>
</dbReference>
<comment type="caution">
    <text evidence="5">The sequence shown here is derived from an EMBL/GenBank/DDBJ whole genome shotgun (WGS) entry which is preliminary data.</text>
</comment>
<keyword evidence="3" id="KW-0570">Pentose shunt</keyword>
<dbReference type="AlphaFoldDB" id="A0A170SWD0"/>
<evidence type="ECO:0000256" key="1">
    <source>
        <dbReference type="ARBA" id="ARBA00004496"/>
    </source>
</evidence>
<organism evidence="5 6">
    <name type="scientific">Ehrlichia ruminantium</name>
    <name type="common">heartwater rickettsia</name>
    <name type="synonym">Cowdria ruminantium</name>
    <dbReference type="NCBI Taxonomy" id="779"/>
    <lineage>
        <taxon>Bacteria</taxon>
        <taxon>Pseudomonadati</taxon>
        <taxon>Pseudomonadota</taxon>
        <taxon>Alphaproteobacteria</taxon>
        <taxon>Rickettsiales</taxon>
        <taxon>Anaplasmataceae</taxon>
        <taxon>Ehrlichia</taxon>
    </lineage>
</organism>
<dbReference type="RefSeq" id="WP_065433729.1">
    <property type="nucleotide sequence ID" value="NZ_BDDM01000206.1"/>
</dbReference>
<keyword evidence="2" id="KW-0963">Cytoplasm</keyword>
<dbReference type="FunFam" id="3.20.20.70:FF:000018">
    <property type="entry name" value="Probable transaldolase"/>
    <property type="match status" value="1"/>
</dbReference>
<dbReference type="Proteomes" id="UP000092731">
    <property type="component" value="Unassembled WGS sequence"/>
</dbReference>
<dbReference type="PROSITE" id="PS00958">
    <property type="entry name" value="TRANSALDOLASE_2"/>
    <property type="match status" value="1"/>
</dbReference>
<gene>
    <name evidence="5" type="primary">tal</name>
    <name evidence="5" type="ORF">EHRUM3_06440</name>
</gene>
<dbReference type="GO" id="GO:0006098">
    <property type="term" value="P:pentose-phosphate shunt"/>
    <property type="evidence" value="ECO:0007669"/>
    <property type="project" value="UniProtKB-KW"/>
</dbReference>
<dbReference type="InterPro" id="IPR018225">
    <property type="entry name" value="Transaldolase_AS"/>
</dbReference>
<evidence type="ECO:0000256" key="4">
    <source>
        <dbReference type="ARBA" id="ARBA00023270"/>
    </source>
</evidence>
<reference evidence="6" key="1">
    <citation type="submission" date="2016-05" db="EMBL/GenBank/DDBJ databases">
        <title>Draft genome sequences of four strains of Ehrlichia ruminantium, a tick-borne pathogen of ruminants, isolated from Zimbabwe, The Gambia and Ghana.</title>
        <authorList>
            <person name="Nakao R."/>
            <person name="Jongejan F."/>
            <person name="Sugimoto C."/>
        </authorList>
    </citation>
    <scope>NUCLEOTIDE SEQUENCE [LARGE SCALE GENOMIC DNA]</scope>
    <source>
        <strain evidence="6">Pokoase 417</strain>
    </source>
</reference>
<dbReference type="Pfam" id="PF00923">
    <property type="entry name" value="TAL_FSA"/>
    <property type="match status" value="1"/>
</dbReference>
<dbReference type="EMBL" id="BDDM01000206">
    <property type="protein sequence ID" value="GAT78422.1"/>
    <property type="molecule type" value="Genomic_DNA"/>
</dbReference>
<dbReference type="InterPro" id="IPR013785">
    <property type="entry name" value="Aldolase_TIM"/>
</dbReference>